<accession>A0A380SV25</accession>
<dbReference type="PANTHER" id="PTHR32552:SF82">
    <property type="entry name" value="FCUA PROTEIN"/>
    <property type="match status" value="1"/>
</dbReference>
<dbReference type="RefSeq" id="WP_115085544.1">
    <property type="nucleotide sequence ID" value="NZ_CBCSFG010000006.1"/>
</dbReference>
<evidence type="ECO:0000256" key="16">
    <source>
        <dbReference type="RuleBase" id="RU003357"/>
    </source>
</evidence>
<keyword evidence="6 14" id="KW-0812">Transmembrane</keyword>
<keyword evidence="8" id="KW-0408">Iron</keyword>
<dbReference type="NCBIfam" id="TIGR01783">
    <property type="entry name" value="TonB-siderophor"/>
    <property type="match status" value="1"/>
</dbReference>
<feature type="chain" id="PRO_5017053604" evidence="17">
    <location>
        <begin position="41"/>
        <end position="804"/>
    </location>
</feature>
<sequence>MSLPHARPAHPVAFPGTLRRLALACALGSASLLPLSAVNAAALAADAQALSLNLPGQSLEAAVHALAREAGVAIAADSQLLAGRSAPALQGRFTLQQALQRLLANSGLVASEENGVIILRSLNSDGALTLGELNINANSNPSSVPEAYSGGQVARGARLGMLGNRDVMETPFNVTSYTAQHMENQQSGTVGAVLRNDPSIRFSTGEGHAYENFMIRGYSLDSTELALNGLYGLAPDGHVPTEFLERVEVLKGPGALLNGMAPNGGVGGVINLVPKRAGEAPLTRLTSSYVSDGYVAEHIDLSRRLGDEQRFGIRFNGVYGSGETGVDQQSKDRTLASLGMDYRGDGWKLELDAYESHEKLEDGSPMMAGFSKLGYVTKAPKPDTNILDGISAKQISKAVVLRGEYDLNDDWSAYASVGSARTRYKGFLNGTRVIVTGANGDASGETYNQAGYTHSLSTEAGVRGNFVTGPVNHQLVLSTTLLHQDIGRAATVTSKKYLTNIYHPGKPIIAGDIGSSDKTGDNTLSSFAVADTLGFIDDRVLLTLGVRSQRVRQKMSKPAYDERALTPALGLVLKPWDAPVSLYANYIEGLTQGGMVTDLAAANYGEQFAPYKAKQMEAGVKWDLGDFTHTLSVFQIEKPSMLLDRASNRYTDDGEQRNRGVEWNLFGSLTPSVRLLGGVTYTRAELTRTAGGTFDGNTARGVPAWSANLGAEWDTPWVEGLTLTALGIHSSSQYLDSANDLKIPQWTRYDLGGRYSTRILSKDVVLRASLENVENRAYWAGVFNDGYATVSEPRTLKLSASIDF</sequence>
<keyword evidence="20" id="KW-1185">Reference proteome</keyword>
<evidence type="ECO:0000256" key="1">
    <source>
        <dbReference type="ARBA" id="ARBA00004571"/>
    </source>
</evidence>
<keyword evidence="4 14" id="KW-1134">Transmembrane beta strand</keyword>
<proteinExistence type="inferred from homology"/>
<dbReference type="Proteomes" id="UP000255177">
    <property type="component" value="Unassembled WGS sequence"/>
</dbReference>
<reference evidence="20" key="1">
    <citation type="submission" date="2018-07" db="EMBL/GenBank/DDBJ databases">
        <authorList>
            <person name="Blom J."/>
        </authorList>
    </citation>
    <scope>NUCLEOTIDE SEQUENCE [LARGE SCALE GENOMIC DNA]</scope>
    <source>
        <strain evidence="20">CCOS 864</strain>
    </source>
</reference>
<evidence type="ECO:0000256" key="14">
    <source>
        <dbReference type="PROSITE-ProRule" id="PRU01360"/>
    </source>
</evidence>
<evidence type="ECO:0000256" key="5">
    <source>
        <dbReference type="ARBA" id="ARBA00022496"/>
    </source>
</evidence>
<evidence type="ECO:0000256" key="7">
    <source>
        <dbReference type="ARBA" id="ARBA00022729"/>
    </source>
</evidence>
<dbReference type="GO" id="GO:0009279">
    <property type="term" value="C:cell outer membrane"/>
    <property type="evidence" value="ECO:0007669"/>
    <property type="project" value="UniProtKB-SubCell"/>
</dbReference>
<dbReference type="InterPro" id="IPR010105">
    <property type="entry name" value="TonB_sidphr_rcpt"/>
</dbReference>
<keyword evidence="5" id="KW-0410">Iron transport</keyword>
<dbReference type="Pfam" id="PF07660">
    <property type="entry name" value="STN"/>
    <property type="match status" value="1"/>
</dbReference>
<protein>
    <submittedName>
        <fullName evidence="19">Ferric anguibactin receptor</fullName>
    </submittedName>
</protein>
<dbReference type="PROSITE" id="PS01156">
    <property type="entry name" value="TONB_DEPENDENT_REC_2"/>
    <property type="match status" value="1"/>
</dbReference>
<keyword evidence="9" id="KW-0406">Ion transport</keyword>
<evidence type="ECO:0000313" key="20">
    <source>
        <dbReference type="Proteomes" id="UP000255177"/>
    </source>
</evidence>
<evidence type="ECO:0000256" key="11">
    <source>
        <dbReference type="ARBA" id="ARBA00023136"/>
    </source>
</evidence>
<dbReference type="PANTHER" id="PTHR32552">
    <property type="entry name" value="FERRICHROME IRON RECEPTOR-RELATED"/>
    <property type="match status" value="1"/>
</dbReference>
<evidence type="ECO:0000256" key="4">
    <source>
        <dbReference type="ARBA" id="ARBA00022452"/>
    </source>
</evidence>
<evidence type="ECO:0000256" key="3">
    <source>
        <dbReference type="ARBA" id="ARBA00022448"/>
    </source>
</evidence>
<dbReference type="InterPro" id="IPR036942">
    <property type="entry name" value="Beta-barrel_TonB_sf"/>
</dbReference>
<keyword evidence="10 16" id="KW-0798">TonB box</keyword>
<dbReference type="Gene3D" id="3.55.50.30">
    <property type="match status" value="1"/>
</dbReference>
<dbReference type="InterPro" id="IPR039426">
    <property type="entry name" value="TonB-dep_rcpt-like"/>
</dbReference>
<gene>
    <name evidence="19" type="primary">fatA</name>
    <name evidence="19" type="ORF">CCOS864_01253</name>
</gene>
<dbReference type="Pfam" id="PF00593">
    <property type="entry name" value="TonB_dep_Rec_b-barrel"/>
    <property type="match status" value="1"/>
</dbReference>
<keyword evidence="7 17" id="KW-0732">Signal</keyword>
<dbReference type="InterPro" id="IPR000531">
    <property type="entry name" value="Beta-barrel_TonB"/>
</dbReference>
<evidence type="ECO:0000256" key="9">
    <source>
        <dbReference type="ARBA" id="ARBA00023065"/>
    </source>
</evidence>
<dbReference type="AlphaFoldDB" id="A0A380SV25"/>
<feature type="short sequence motif" description="TonB C-terminal box" evidence="15">
    <location>
        <begin position="787"/>
        <end position="804"/>
    </location>
</feature>
<dbReference type="Pfam" id="PF07715">
    <property type="entry name" value="Plug"/>
    <property type="match status" value="1"/>
</dbReference>
<comment type="subcellular location">
    <subcellularLocation>
        <location evidence="1 14">Cell outer membrane</location>
        <topology evidence="1 14">Multi-pass membrane protein</topology>
    </subcellularLocation>
</comment>
<evidence type="ECO:0000256" key="10">
    <source>
        <dbReference type="ARBA" id="ARBA00023077"/>
    </source>
</evidence>
<keyword evidence="11 14" id="KW-0472">Membrane</keyword>
<feature type="domain" description="Secretin/TonB short N-terminal" evidence="18">
    <location>
        <begin position="72"/>
        <end position="122"/>
    </location>
</feature>
<dbReference type="Gene3D" id="2.40.170.20">
    <property type="entry name" value="TonB-dependent receptor, beta-barrel domain"/>
    <property type="match status" value="1"/>
</dbReference>
<dbReference type="GO" id="GO:0038023">
    <property type="term" value="F:signaling receptor activity"/>
    <property type="evidence" value="ECO:0007669"/>
    <property type="project" value="InterPro"/>
</dbReference>
<dbReference type="InterPro" id="IPR012910">
    <property type="entry name" value="Plug_dom"/>
</dbReference>
<dbReference type="EMBL" id="UIDD01000004">
    <property type="protein sequence ID" value="SUQ61829.1"/>
    <property type="molecule type" value="Genomic_DNA"/>
</dbReference>
<dbReference type="SUPFAM" id="SSF56935">
    <property type="entry name" value="Porins"/>
    <property type="match status" value="1"/>
</dbReference>
<dbReference type="GO" id="GO:0015344">
    <property type="term" value="F:siderophore uptake transmembrane transporter activity"/>
    <property type="evidence" value="ECO:0007669"/>
    <property type="project" value="TreeGrafter"/>
</dbReference>
<evidence type="ECO:0000256" key="13">
    <source>
        <dbReference type="ARBA" id="ARBA00023237"/>
    </source>
</evidence>
<comment type="similarity">
    <text evidence="2 14 16">Belongs to the TonB-dependent receptor family.</text>
</comment>
<evidence type="ECO:0000256" key="8">
    <source>
        <dbReference type="ARBA" id="ARBA00023004"/>
    </source>
</evidence>
<dbReference type="CDD" id="cd01347">
    <property type="entry name" value="ligand_gated_channel"/>
    <property type="match status" value="1"/>
</dbReference>
<evidence type="ECO:0000256" key="17">
    <source>
        <dbReference type="SAM" id="SignalP"/>
    </source>
</evidence>
<dbReference type="Gene3D" id="2.170.130.10">
    <property type="entry name" value="TonB-dependent receptor, plug domain"/>
    <property type="match status" value="1"/>
</dbReference>
<organism evidence="19 20">
    <name type="scientific">Pseudomonas wadenswilerensis</name>
    <dbReference type="NCBI Taxonomy" id="1785161"/>
    <lineage>
        <taxon>Bacteria</taxon>
        <taxon>Pseudomonadati</taxon>
        <taxon>Pseudomonadota</taxon>
        <taxon>Gammaproteobacteria</taxon>
        <taxon>Pseudomonadales</taxon>
        <taxon>Pseudomonadaceae</taxon>
        <taxon>Pseudomonas</taxon>
    </lineage>
</organism>
<evidence type="ECO:0000313" key="19">
    <source>
        <dbReference type="EMBL" id="SUQ61829.1"/>
    </source>
</evidence>
<name>A0A380SV25_9PSED</name>
<keyword evidence="3 14" id="KW-0813">Transport</keyword>
<dbReference type="InterPro" id="IPR011662">
    <property type="entry name" value="Secretin/TonB_short_N"/>
</dbReference>
<evidence type="ECO:0000256" key="15">
    <source>
        <dbReference type="PROSITE-ProRule" id="PRU10144"/>
    </source>
</evidence>
<dbReference type="GO" id="GO:0015891">
    <property type="term" value="P:siderophore transport"/>
    <property type="evidence" value="ECO:0007669"/>
    <property type="project" value="InterPro"/>
</dbReference>
<evidence type="ECO:0000256" key="2">
    <source>
        <dbReference type="ARBA" id="ARBA00009810"/>
    </source>
</evidence>
<evidence type="ECO:0000259" key="18">
    <source>
        <dbReference type="SMART" id="SM00965"/>
    </source>
</evidence>
<keyword evidence="13 14" id="KW-0998">Cell outer membrane</keyword>
<dbReference type="PROSITE" id="PS52016">
    <property type="entry name" value="TONB_DEPENDENT_REC_3"/>
    <property type="match status" value="1"/>
</dbReference>
<evidence type="ECO:0000256" key="12">
    <source>
        <dbReference type="ARBA" id="ARBA00023170"/>
    </source>
</evidence>
<keyword evidence="12 19" id="KW-0675">Receptor</keyword>
<dbReference type="InterPro" id="IPR010917">
    <property type="entry name" value="TonB_rcpt_CS"/>
</dbReference>
<dbReference type="InterPro" id="IPR037066">
    <property type="entry name" value="Plug_dom_sf"/>
</dbReference>
<dbReference type="SMART" id="SM00965">
    <property type="entry name" value="STN"/>
    <property type="match status" value="1"/>
</dbReference>
<feature type="signal peptide" evidence="17">
    <location>
        <begin position="1"/>
        <end position="40"/>
    </location>
</feature>
<evidence type="ECO:0000256" key="6">
    <source>
        <dbReference type="ARBA" id="ARBA00022692"/>
    </source>
</evidence>